<keyword evidence="5" id="KW-1185">Reference proteome</keyword>
<feature type="compositionally biased region" description="Low complexity" evidence="2">
    <location>
        <begin position="546"/>
        <end position="563"/>
    </location>
</feature>
<comment type="caution">
    <text evidence="4">The sequence shown here is derived from an EMBL/GenBank/DDBJ whole genome shotgun (WGS) entry which is preliminary data.</text>
</comment>
<dbReference type="GO" id="GO:0003676">
    <property type="term" value="F:nucleic acid binding"/>
    <property type="evidence" value="ECO:0007669"/>
    <property type="project" value="InterPro"/>
</dbReference>
<dbReference type="PANTHER" id="PTHR47481">
    <property type="match status" value="1"/>
</dbReference>
<dbReference type="PANTHER" id="PTHR47481:SF31">
    <property type="entry name" value="OS01G0873500 PROTEIN"/>
    <property type="match status" value="1"/>
</dbReference>
<accession>A0AAD8U3G6</accession>
<evidence type="ECO:0000256" key="1">
    <source>
        <dbReference type="PROSITE-ProRule" id="PRU00047"/>
    </source>
</evidence>
<feature type="region of interest" description="Disordered" evidence="2">
    <location>
        <begin position="518"/>
        <end position="648"/>
    </location>
</feature>
<dbReference type="InterPro" id="IPR001878">
    <property type="entry name" value="Znf_CCHC"/>
</dbReference>
<dbReference type="EMBL" id="JAUUTY010000001">
    <property type="protein sequence ID" value="KAK1699306.1"/>
    <property type="molecule type" value="Genomic_DNA"/>
</dbReference>
<reference evidence="4" key="1">
    <citation type="submission" date="2023-07" db="EMBL/GenBank/DDBJ databases">
        <title>A chromosome-level genome assembly of Lolium multiflorum.</title>
        <authorList>
            <person name="Chen Y."/>
            <person name="Copetti D."/>
            <person name="Kolliker R."/>
            <person name="Studer B."/>
        </authorList>
    </citation>
    <scope>NUCLEOTIDE SEQUENCE</scope>
    <source>
        <strain evidence="4">02402/16</strain>
        <tissue evidence="4">Leaf</tissue>
    </source>
</reference>
<evidence type="ECO:0000256" key="2">
    <source>
        <dbReference type="SAM" id="MobiDB-lite"/>
    </source>
</evidence>
<keyword evidence="1" id="KW-0862">Zinc</keyword>
<dbReference type="Proteomes" id="UP001231189">
    <property type="component" value="Unassembled WGS sequence"/>
</dbReference>
<feature type="compositionally biased region" description="Low complexity" evidence="2">
    <location>
        <begin position="571"/>
        <end position="599"/>
    </location>
</feature>
<dbReference type="AlphaFoldDB" id="A0AAD8U3G6"/>
<feature type="compositionally biased region" description="Pro residues" evidence="2">
    <location>
        <begin position="354"/>
        <end position="375"/>
    </location>
</feature>
<feature type="region of interest" description="Disordered" evidence="2">
    <location>
        <begin position="347"/>
        <end position="382"/>
    </location>
</feature>
<feature type="compositionally biased region" description="Pro residues" evidence="2">
    <location>
        <begin position="622"/>
        <end position="633"/>
    </location>
</feature>
<sequence length="922" mass="96859">MTATAPGTASSGLLPASLAALLNTPPSPLAPQMPQFFGTTAVGSMYSAPPPPPSTATATLLAALPAATTASLDVNVAGSPVPALSVVPTVSGGTAASVSPVVQPTPPTPASLAPAPTAAALPAAPSSTAAIAAAPFHFANQITIRLTPDNYLFWRAKVLPLLRSHELLGYVDGSLPCPPQVIMTMQGPAINPEHRVWVQQDQAILSAIQGSLGEGVAGLVLFAATSMDAWTTLEHAFATVSTSRTMALRRQLGEIKKLDSSASTYFNKIKVVADTLASLGQPLRDEEFAGFVLQGLDSDYDNLAEAVNGAKTPMPPHELYSRLQFTEQRVEARRTSGIITDQAAAHWANRGQRPPAPPGAGSAPPPAAKPAPPSTPTTGGGRAGDTRVCQLCGRPGHLASKCHRRFQRSFLGIGNNGQGNERQAQLADFGPPPAAPAAFAAAKGKETIQGSTPSYPIDPAWYMDTGATDHLTSELHKLTTHQPYYGHDKVHTANGAGIGRGARLELLQDSAPTSVSHVDPAMHVHAPGSVPDMASSPPGDSPPGTPTASARTARPVSPLARSASPPPGSPPASSSPGMHSPGSGLSSPPASTPSASPRSETPGLHTSPPPTAPGSPSSAPSASPPAAPPPPVPAASRPHTRSRSGIVCPKERTDGTVAWLAACMAHAVDDPTAEPRSYQAAMTIPHWRAAMEQEYQALLQNETWTLVPPPPRVNIIDSKWVFKVKKHADGSIERYKARLVAKGFKQRHGLDYEDTFSPVVKPTTIRLLLSLAVSRGWCLRQLDVQNAFLHGLLEEEVYMRQPPGFVSPAQPHHLCRLTKALYGLKQAPRAWHARLASALHTHGFIPSKADTSLFLFQRPRVTMYLLVYVDDIILISSSPTAATALISALGVDFAVKDLGPLHFFLGIEVAHRFGSHSEEVFT</sequence>
<keyword evidence="1" id="KW-0863">Zinc-finger</keyword>
<dbReference type="SUPFAM" id="SSF56672">
    <property type="entry name" value="DNA/RNA polymerases"/>
    <property type="match status" value="1"/>
</dbReference>
<feature type="domain" description="CCHC-type" evidence="3">
    <location>
        <begin position="389"/>
        <end position="402"/>
    </location>
</feature>
<dbReference type="Pfam" id="PF14223">
    <property type="entry name" value="Retrotran_gag_2"/>
    <property type="match status" value="1"/>
</dbReference>
<organism evidence="4 5">
    <name type="scientific">Lolium multiflorum</name>
    <name type="common">Italian ryegrass</name>
    <name type="synonym">Lolium perenne subsp. multiflorum</name>
    <dbReference type="NCBI Taxonomy" id="4521"/>
    <lineage>
        <taxon>Eukaryota</taxon>
        <taxon>Viridiplantae</taxon>
        <taxon>Streptophyta</taxon>
        <taxon>Embryophyta</taxon>
        <taxon>Tracheophyta</taxon>
        <taxon>Spermatophyta</taxon>
        <taxon>Magnoliopsida</taxon>
        <taxon>Liliopsida</taxon>
        <taxon>Poales</taxon>
        <taxon>Poaceae</taxon>
        <taxon>BOP clade</taxon>
        <taxon>Pooideae</taxon>
        <taxon>Poodae</taxon>
        <taxon>Poeae</taxon>
        <taxon>Poeae Chloroplast Group 2 (Poeae type)</taxon>
        <taxon>Loliodinae</taxon>
        <taxon>Loliinae</taxon>
        <taxon>Lolium</taxon>
    </lineage>
</organism>
<gene>
    <name evidence="4" type="ORF">QYE76_016003</name>
</gene>
<proteinExistence type="predicted"/>
<name>A0AAD8U3G6_LOLMU</name>
<dbReference type="PROSITE" id="PS50158">
    <property type="entry name" value="ZF_CCHC"/>
    <property type="match status" value="1"/>
</dbReference>
<dbReference type="InterPro" id="IPR043502">
    <property type="entry name" value="DNA/RNA_pol_sf"/>
</dbReference>
<dbReference type="InterPro" id="IPR013103">
    <property type="entry name" value="RVT_2"/>
</dbReference>
<evidence type="ECO:0000313" key="5">
    <source>
        <dbReference type="Proteomes" id="UP001231189"/>
    </source>
</evidence>
<dbReference type="GO" id="GO:0008270">
    <property type="term" value="F:zinc ion binding"/>
    <property type="evidence" value="ECO:0007669"/>
    <property type="project" value="UniProtKB-KW"/>
</dbReference>
<dbReference type="Pfam" id="PF07727">
    <property type="entry name" value="RVT_2"/>
    <property type="match status" value="1"/>
</dbReference>
<keyword evidence="1" id="KW-0479">Metal-binding</keyword>
<evidence type="ECO:0000259" key="3">
    <source>
        <dbReference type="PROSITE" id="PS50158"/>
    </source>
</evidence>
<protein>
    <recommendedName>
        <fullName evidence="3">CCHC-type domain-containing protein</fullName>
    </recommendedName>
</protein>
<evidence type="ECO:0000313" key="4">
    <source>
        <dbReference type="EMBL" id="KAK1699306.1"/>
    </source>
</evidence>